<sequence length="92" mass="10463">MKYFAALSPMKDEQKSAEYRAEHLEFLKAQAQAGRVLMNGRFTDGAGGLVIYQADSLEEVQGIVKEDPYVVNGARDVEIHEWDMQTTYTFEK</sequence>
<comment type="similarity">
    <text evidence="1">Belongs to the YciI family.</text>
</comment>
<reference evidence="4" key="1">
    <citation type="journal article" date="2019" name="Int. J. Syst. Evol. Microbiol.">
        <title>The Global Catalogue of Microorganisms (GCM) 10K type strain sequencing project: providing services to taxonomists for standard genome sequencing and annotation.</title>
        <authorList>
            <consortium name="The Broad Institute Genomics Platform"/>
            <consortium name="The Broad Institute Genome Sequencing Center for Infectious Disease"/>
            <person name="Wu L."/>
            <person name="Ma J."/>
        </authorList>
    </citation>
    <scope>NUCLEOTIDE SEQUENCE [LARGE SCALE GENOMIC DNA]</scope>
    <source>
        <strain evidence="4">KCTC 33575</strain>
    </source>
</reference>
<evidence type="ECO:0000256" key="1">
    <source>
        <dbReference type="ARBA" id="ARBA00007689"/>
    </source>
</evidence>
<evidence type="ECO:0000259" key="2">
    <source>
        <dbReference type="Pfam" id="PF03795"/>
    </source>
</evidence>
<dbReference type="RefSeq" id="WP_377773778.1">
    <property type="nucleotide sequence ID" value="NZ_JBHUOQ010000003.1"/>
</dbReference>
<dbReference type="EMBL" id="JBHUOQ010000003">
    <property type="protein sequence ID" value="MFD2830595.1"/>
    <property type="molecule type" value="Genomic_DNA"/>
</dbReference>
<dbReference type="InterPro" id="IPR005545">
    <property type="entry name" value="YCII"/>
</dbReference>
<dbReference type="SUPFAM" id="SSF54909">
    <property type="entry name" value="Dimeric alpha+beta barrel"/>
    <property type="match status" value="1"/>
</dbReference>
<accession>A0ABW5WW13</accession>
<name>A0ABW5WW13_9STAP</name>
<dbReference type="Gene3D" id="3.30.70.1060">
    <property type="entry name" value="Dimeric alpha+beta barrel"/>
    <property type="match status" value="1"/>
</dbReference>
<evidence type="ECO:0000313" key="3">
    <source>
        <dbReference type="EMBL" id="MFD2830595.1"/>
    </source>
</evidence>
<keyword evidence="4" id="KW-1185">Reference proteome</keyword>
<dbReference type="InterPro" id="IPR011008">
    <property type="entry name" value="Dimeric_a/b-barrel"/>
</dbReference>
<comment type="caution">
    <text evidence="3">The sequence shown here is derived from an EMBL/GenBank/DDBJ whole genome shotgun (WGS) entry which is preliminary data.</text>
</comment>
<dbReference type="Proteomes" id="UP001597519">
    <property type="component" value="Unassembled WGS sequence"/>
</dbReference>
<evidence type="ECO:0000313" key="4">
    <source>
        <dbReference type="Proteomes" id="UP001597519"/>
    </source>
</evidence>
<dbReference type="PANTHER" id="PTHR37828">
    <property type="entry name" value="GSR2449 PROTEIN"/>
    <property type="match status" value="1"/>
</dbReference>
<dbReference type="Pfam" id="PF03795">
    <property type="entry name" value="YCII"/>
    <property type="match status" value="1"/>
</dbReference>
<protein>
    <submittedName>
        <fullName evidence="3">YciI family protein</fullName>
    </submittedName>
</protein>
<dbReference type="PANTHER" id="PTHR37828:SF1">
    <property type="entry name" value="YCII-RELATED DOMAIN-CONTAINING PROTEIN"/>
    <property type="match status" value="1"/>
</dbReference>
<feature type="domain" description="YCII-related" evidence="2">
    <location>
        <begin position="1"/>
        <end position="82"/>
    </location>
</feature>
<proteinExistence type="inferred from homology"/>
<organism evidence="3 4">
    <name type="scientific">Corticicoccus populi</name>
    <dbReference type="NCBI Taxonomy" id="1812821"/>
    <lineage>
        <taxon>Bacteria</taxon>
        <taxon>Bacillati</taxon>
        <taxon>Bacillota</taxon>
        <taxon>Bacilli</taxon>
        <taxon>Bacillales</taxon>
        <taxon>Staphylococcaceae</taxon>
        <taxon>Corticicoccus</taxon>
    </lineage>
</organism>
<gene>
    <name evidence="3" type="ORF">ACFSX4_08985</name>
</gene>